<dbReference type="HOGENOM" id="CLU_3084415_0_0_9"/>
<dbReference type="Proteomes" id="UP000016662">
    <property type="component" value="Unassembled WGS sequence"/>
</dbReference>
<proteinExistence type="predicted"/>
<name>U2KY03_9FIRM</name>
<organism evidence="1 2">
    <name type="scientific">Ruminococcus callidus ATCC 27760</name>
    <dbReference type="NCBI Taxonomy" id="411473"/>
    <lineage>
        <taxon>Bacteria</taxon>
        <taxon>Bacillati</taxon>
        <taxon>Bacillota</taxon>
        <taxon>Clostridia</taxon>
        <taxon>Eubacteriales</taxon>
        <taxon>Oscillospiraceae</taxon>
        <taxon>Ruminococcus</taxon>
    </lineage>
</organism>
<accession>U2KY03</accession>
<evidence type="ECO:0000313" key="1">
    <source>
        <dbReference type="EMBL" id="ERJ97167.1"/>
    </source>
</evidence>
<protein>
    <submittedName>
        <fullName evidence="1">Uncharacterized protein</fullName>
    </submittedName>
</protein>
<evidence type="ECO:0000313" key="2">
    <source>
        <dbReference type="Proteomes" id="UP000016662"/>
    </source>
</evidence>
<sequence length="52" mass="5794">MELLLFCRPAALAWAAPYRFCCGAAFALSYADKRGDRTASDSFLYIMPIKSL</sequence>
<gene>
    <name evidence="1" type="ORF">RUMCAL_00440</name>
</gene>
<dbReference type="STRING" id="411473.RUMCAL_00440"/>
<comment type="caution">
    <text evidence="1">The sequence shown here is derived from an EMBL/GenBank/DDBJ whole genome shotgun (WGS) entry which is preliminary data.</text>
</comment>
<dbReference type="AlphaFoldDB" id="U2KY03"/>
<reference evidence="1 2" key="1">
    <citation type="submission" date="2013-07" db="EMBL/GenBank/DDBJ databases">
        <authorList>
            <person name="Weinstock G."/>
            <person name="Sodergren E."/>
            <person name="Wylie T."/>
            <person name="Fulton L."/>
            <person name="Fulton R."/>
            <person name="Fronick C."/>
            <person name="O'Laughlin M."/>
            <person name="Godfrey J."/>
            <person name="Miner T."/>
            <person name="Herter B."/>
            <person name="Appelbaum E."/>
            <person name="Cordes M."/>
            <person name="Lek S."/>
            <person name="Wollam A."/>
            <person name="Pepin K.H."/>
            <person name="Palsikar V.B."/>
            <person name="Mitreva M."/>
            <person name="Wilson R.K."/>
        </authorList>
    </citation>
    <scope>NUCLEOTIDE SEQUENCE [LARGE SCALE GENOMIC DNA]</scope>
    <source>
        <strain evidence="1 2">ATCC 27760</strain>
    </source>
</reference>
<keyword evidence="2" id="KW-1185">Reference proteome</keyword>
<dbReference type="PATRIC" id="fig|411473.3.peg.331"/>
<dbReference type="EMBL" id="AWVF01000037">
    <property type="protein sequence ID" value="ERJ97167.1"/>
    <property type="molecule type" value="Genomic_DNA"/>
</dbReference>